<dbReference type="SUPFAM" id="SSF52833">
    <property type="entry name" value="Thioredoxin-like"/>
    <property type="match status" value="1"/>
</dbReference>
<comment type="similarity">
    <text evidence="1 2">Belongs to the GST superfamily.</text>
</comment>
<dbReference type="InParanoid" id="F0ZYC4"/>
<evidence type="ECO:0000313" key="6">
    <source>
        <dbReference type="Proteomes" id="UP000001064"/>
    </source>
</evidence>
<dbReference type="InterPro" id="IPR010987">
    <property type="entry name" value="Glutathione-S-Trfase_C-like"/>
</dbReference>
<dbReference type="RefSeq" id="XP_003292420.1">
    <property type="nucleotide sequence ID" value="XM_003292372.1"/>
</dbReference>
<evidence type="ECO:0000313" key="5">
    <source>
        <dbReference type="EMBL" id="EGC31061.1"/>
    </source>
</evidence>
<dbReference type="PANTHER" id="PTHR44051">
    <property type="entry name" value="GLUTATHIONE S-TRANSFERASE-RELATED"/>
    <property type="match status" value="1"/>
</dbReference>
<dbReference type="CDD" id="cd03178">
    <property type="entry name" value="GST_C_Ure2p_like"/>
    <property type="match status" value="1"/>
</dbReference>
<reference evidence="6" key="1">
    <citation type="journal article" date="2011" name="Genome Biol.">
        <title>Comparative genomics of the social amoebae Dictyostelium discoideum and Dictyostelium purpureum.</title>
        <authorList>
            <consortium name="US DOE Joint Genome Institute (JGI-PGF)"/>
            <person name="Sucgang R."/>
            <person name="Kuo A."/>
            <person name="Tian X."/>
            <person name="Salerno W."/>
            <person name="Parikh A."/>
            <person name="Feasley C.L."/>
            <person name="Dalin E."/>
            <person name="Tu H."/>
            <person name="Huang E."/>
            <person name="Barry K."/>
            <person name="Lindquist E."/>
            <person name="Shapiro H."/>
            <person name="Bruce D."/>
            <person name="Schmutz J."/>
            <person name="Salamov A."/>
            <person name="Fey P."/>
            <person name="Gaudet P."/>
            <person name="Anjard C."/>
            <person name="Babu M.M."/>
            <person name="Basu S."/>
            <person name="Bushmanova Y."/>
            <person name="van der Wel H."/>
            <person name="Katoh-Kurasawa M."/>
            <person name="Dinh C."/>
            <person name="Coutinho P.M."/>
            <person name="Saito T."/>
            <person name="Elias M."/>
            <person name="Schaap P."/>
            <person name="Kay R.R."/>
            <person name="Henrissat B."/>
            <person name="Eichinger L."/>
            <person name="Rivero F."/>
            <person name="Putnam N.H."/>
            <person name="West C.M."/>
            <person name="Loomis W.F."/>
            <person name="Chisholm R.L."/>
            <person name="Shaulsky G."/>
            <person name="Strassmann J.E."/>
            <person name="Queller D.C."/>
            <person name="Kuspa A."/>
            <person name="Grigoriev I.V."/>
        </authorList>
    </citation>
    <scope>NUCLEOTIDE SEQUENCE [LARGE SCALE GENOMIC DNA]</scope>
    <source>
        <strain evidence="6">QSDP1</strain>
    </source>
</reference>
<dbReference type="PROSITE" id="PS50405">
    <property type="entry name" value="GST_CTER"/>
    <property type="match status" value="1"/>
</dbReference>
<dbReference type="SFLD" id="SFLDS00019">
    <property type="entry name" value="Glutathione_Transferase_(cytos"/>
    <property type="match status" value="1"/>
</dbReference>
<dbReference type="AlphaFoldDB" id="F0ZYC4"/>
<dbReference type="SFLD" id="SFLDG01151">
    <property type="entry name" value="Main.2:_Nu-like"/>
    <property type="match status" value="1"/>
</dbReference>
<gene>
    <name evidence="5" type="ORF">DICPUDRAFT_157135</name>
</gene>
<dbReference type="SUPFAM" id="SSF47616">
    <property type="entry name" value="GST C-terminal domain-like"/>
    <property type="match status" value="1"/>
</dbReference>
<organism evidence="5 6">
    <name type="scientific">Dictyostelium purpureum</name>
    <name type="common">Slime mold</name>
    <dbReference type="NCBI Taxonomy" id="5786"/>
    <lineage>
        <taxon>Eukaryota</taxon>
        <taxon>Amoebozoa</taxon>
        <taxon>Evosea</taxon>
        <taxon>Eumycetozoa</taxon>
        <taxon>Dictyostelia</taxon>
        <taxon>Dictyosteliales</taxon>
        <taxon>Dictyosteliaceae</taxon>
        <taxon>Dictyostelium</taxon>
    </lineage>
</organism>
<dbReference type="OMA" id="ITQNTPN"/>
<evidence type="ECO:0000256" key="1">
    <source>
        <dbReference type="ARBA" id="ARBA00007409"/>
    </source>
</evidence>
<proteinExistence type="inferred from homology"/>
<dbReference type="GeneID" id="10508137"/>
<dbReference type="Pfam" id="PF00043">
    <property type="entry name" value="GST_C"/>
    <property type="match status" value="1"/>
</dbReference>
<keyword evidence="6" id="KW-1185">Reference proteome</keyword>
<dbReference type="CDD" id="cd03048">
    <property type="entry name" value="GST_N_Ure2p_like"/>
    <property type="match status" value="1"/>
</dbReference>
<sequence length="259" mass="30296">MEAINKTNSFILYGNTSPNVYKIKLFFEELSKIGVTYEYRSIDITKWEQYSDDFKKINPNKKIPAIIDNTLEKPHTVFESGSILIYLAQKYKKFLPDFQTNPIENSDVITWTIWQVANLGPIFGQFTHFYKFSPKVEEYPLQRFHKDTQRILRVLDNRLAVSKYIGSDEYSIADISSAGWLLYLSLIPLYDCTRESHKNIYRWLDLLGERESVKKILADIQESFKSFNFHGIRAIFTNDPELIKLNAPLGIENVKLQFP</sequence>
<dbReference type="InterPro" id="IPR004046">
    <property type="entry name" value="GST_C"/>
</dbReference>
<dbReference type="KEGG" id="dpp:DICPUDRAFT_157135"/>
<dbReference type="STRING" id="5786.F0ZYC4"/>
<dbReference type="SFLD" id="SFLDG00358">
    <property type="entry name" value="Main_(cytGST)"/>
    <property type="match status" value="1"/>
</dbReference>
<dbReference type="GO" id="GO:0005737">
    <property type="term" value="C:cytoplasm"/>
    <property type="evidence" value="ECO:0000318"/>
    <property type="project" value="GO_Central"/>
</dbReference>
<dbReference type="PANTHER" id="PTHR44051:SF16">
    <property type="entry name" value="GLUTATHIONE S-TRANSFERASE-RELATED"/>
    <property type="match status" value="1"/>
</dbReference>
<dbReference type="Proteomes" id="UP000001064">
    <property type="component" value="Unassembled WGS sequence"/>
</dbReference>
<dbReference type="OrthoDB" id="15789at2759"/>
<accession>F0ZYC4</accession>
<evidence type="ECO:0000256" key="2">
    <source>
        <dbReference type="RuleBase" id="RU003494"/>
    </source>
</evidence>
<evidence type="ECO:0000259" key="4">
    <source>
        <dbReference type="PROSITE" id="PS50405"/>
    </source>
</evidence>
<dbReference type="InterPro" id="IPR036282">
    <property type="entry name" value="Glutathione-S-Trfase_C_sf"/>
</dbReference>
<dbReference type="EMBL" id="GL871280">
    <property type="protein sequence ID" value="EGC31061.1"/>
    <property type="molecule type" value="Genomic_DNA"/>
</dbReference>
<dbReference type="InterPro" id="IPR004045">
    <property type="entry name" value="Glutathione_S-Trfase_N"/>
</dbReference>
<evidence type="ECO:0000259" key="3">
    <source>
        <dbReference type="PROSITE" id="PS50404"/>
    </source>
</evidence>
<dbReference type="InterPro" id="IPR036249">
    <property type="entry name" value="Thioredoxin-like_sf"/>
</dbReference>
<dbReference type="InterPro" id="IPR040079">
    <property type="entry name" value="Glutathione_S-Trfase"/>
</dbReference>
<dbReference type="GO" id="GO:0004364">
    <property type="term" value="F:glutathione transferase activity"/>
    <property type="evidence" value="ECO:0000318"/>
    <property type="project" value="GO_Central"/>
</dbReference>
<dbReference type="Pfam" id="PF02798">
    <property type="entry name" value="GST_N"/>
    <property type="match status" value="1"/>
</dbReference>
<protein>
    <recommendedName>
        <fullName evidence="7">Glutathione S-transferase</fullName>
    </recommendedName>
</protein>
<name>F0ZYC4_DICPU</name>
<dbReference type="Gene3D" id="3.40.30.10">
    <property type="entry name" value="Glutaredoxin"/>
    <property type="match status" value="1"/>
</dbReference>
<dbReference type="VEuPathDB" id="AmoebaDB:DICPUDRAFT_157135"/>
<dbReference type="PROSITE" id="PS50404">
    <property type="entry name" value="GST_NTER"/>
    <property type="match status" value="1"/>
</dbReference>
<feature type="domain" description="GST N-terminal" evidence="3">
    <location>
        <begin position="7"/>
        <end position="95"/>
    </location>
</feature>
<dbReference type="Gene3D" id="1.20.1050.10">
    <property type="match status" value="1"/>
</dbReference>
<feature type="domain" description="GST C-terminal" evidence="4">
    <location>
        <begin position="101"/>
        <end position="227"/>
    </location>
</feature>
<evidence type="ECO:0008006" key="7">
    <source>
        <dbReference type="Google" id="ProtNLM"/>
    </source>
</evidence>
<dbReference type="eggNOG" id="KOG0867">
    <property type="taxonomic scope" value="Eukaryota"/>
</dbReference>